<dbReference type="AlphaFoldDB" id="A0A833JTU1"/>
<dbReference type="Pfam" id="PF13495">
    <property type="entry name" value="Phage_int_SAM_4"/>
    <property type="match status" value="1"/>
</dbReference>
<dbReference type="PANTHER" id="PTHR30349:SF90">
    <property type="entry name" value="TYROSINE RECOMBINASE XERD"/>
    <property type="match status" value="1"/>
</dbReference>
<dbReference type="Gene3D" id="1.10.150.130">
    <property type="match status" value="1"/>
</dbReference>
<organism evidence="7 8">
    <name type="scientific">Marinobacter nauticus</name>
    <name type="common">Marinobacter hydrocarbonoclasticus</name>
    <name type="synonym">Marinobacter aquaeolei</name>
    <dbReference type="NCBI Taxonomy" id="2743"/>
    <lineage>
        <taxon>Bacteria</taxon>
        <taxon>Pseudomonadati</taxon>
        <taxon>Pseudomonadota</taxon>
        <taxon>Gammaproteobacteria</taxon>
        <taxon>Pseudomonadales</taxon>
        <taxon>Marinobacteraceae</taxon>
        <taxon>Marinobacter</taxon>
    </lineage>
</organism>
<dbReference type="InterPro" id="IPR050090">
    <property type="entry name" value="Tyrosine_recombinase_XerCD"/>
</dbReference>
<dbReference type="Gene3D" id="1.10.443.10">
    <property type="entry name" value="Intergrase catalytic core"/>
    <property type="match status" value="1"/>
</dbReference>
<evidence type="ECO:0000256" key="4">
    <source>
        <dbReference type="PROSITE-ProRule" id="PRU01248"/>
    </source>
</evidence>
<accession>A0A833JTU1</accession>
<proteinExistence type="predicted"/>
<feature type="domain" description="Core-binding (CB)" evidence="6">
    <location>
        <begin position="1"/>
        <end position="81"/>
    </location>
</feature>
<evidence type="ECO:0000259" key="5">
    <source>
        <dbReference type="PROSITE" id="PS51898"/>
    </source>
</evidence>
<feature type="domain" description="Tyr recombinase" evidence="5">
    <location>
        <begin position="98"/>
        <end position="275"/>
    </location>
</feature>
<dbReference type="SUPFAM" id="SSF56349">
    <property type="entry name" value="DNA breaking-rejoining enzymes"/>
    <property type="match status" value="1"/>
</dbReference>
<sequence>MTPLRQAMIQTMRQHGFSPQTQKSYLYVVADLARYYRRSPDQLEVGDLQTYFNYLVQERSLAPASCRLYLHGIRFLYLQVLHWADFDVNLVLPKRPQRIPELLTRQDVARIVGATKNPKHRALLLITYGCGLRVSEAVALQVKNIDGERHLLHIHQGKGGKDRMVPLTDVLLDVLRAYWCLGRPVLWLFPSEVLVGQHLTATTAQKVYRHSKRLSGVQRRGGIHALRHAYATHQLEHGVPLNELQKYLGHSDLRTTERYLHWLPGISSQNRSPADLIADLGGA</sequence>
<dbReference type="InterPro" id="IPR011010">
    <property type="entry name" value="DNA_brk_join_enz"/>
</dbReference>
<protein>
    <submittedName>
        <fullName evidence="7">Site-specific tyrosine recombinase</fullName>
    </submittedName>
</protein>
<dbReference type="GO" id="GO:0006310">
    <property type="term" value="P:DNA recombination"/>
    <property type="evidence" value="ECO:0007669"/>
    <property type="project" value="UniProtKB-KW"/>
</dbReference>
<dbReference type="Proteomes" id="UP000469950">
    <property type="component" value="Unassembled WGS sequence"/>
</dbReference>
<keyword evidence="1" id="KW-0229">DNA integration</keyword>
<dbReference type="PROSITE" id="PS51898">
    <property type="entry name" value="TYR_RECOMBINASE"/>
    <property type="match status" value="1"/>
</dbReference>
<dbReference type="GO" id="GO:0015074">
    <property type="term" value="P:DNA integration"/>
    <property type="evidence" value="ECO:0007669"/>
    <property type="project" value="UniProtKB-KW"/>
</dbReference>
<evidence type="ECO:0000259" key="6">
    <source>
        <dbReference type="PROSITE" id="PS51900"/>
    </source>
</evidence>
<name>A0A833JTU1_MARNT</name>
<evidence type="ECO:0000256" key="3">
    <source>
        <dbReference type="ARBA" id="ARBA00023172"/>
    </source>
</evidence>
<dbReference type="InterPro" id="IPR002104">
    <property type="entry name" value="Integrase_catalytic"/>
</dbReference>
<dbReference type="InterPro" id="IPR004107">
    <property type="entry name" value="Integrase_SAM-like_N"/>
</dbReference>
<dbReference type="PANTHER" id="PTHR30349">
    <property type="entry name" value="PHAGE INTEGRASE-RELATED"/>
    <property type="match status" value="1"/>
</dbReference>
<evidence type="ECO:0000256" key="2">
    <source>
        <dbReference type="ARBA" id="ARBA00023125"/>
    </source>
</evidence>
<dbReference type="RefSeq" id="WP_153739832.1">
    <property type="nucleotide sequence ID" value="NZ_DCES01000040.1"/>
</dbReference>
<dbReference type="Pfam" id="PF00589">
    <property type="entry name" value="Phage_integrase"/>
    <property type="match status" value="1"/>
</dbReference>
<evidence type="ECO:0000313" key="7">
    <source>
        <dbReference type="EMBL" id="KAE8547561.1"/>
    </source>
</evidence>
<dbReference type="InterPro" id="IPR013762">
    <property type="entry name" value="Integrase-like_cat_sf"/>
</dbReference>
<evidence type="ECO:0000256" key="1">
    <source>
        <dbReference type="ARBA" id="ARBA00022908"/>
    </source>
</evidence>
<evidence type="ECO:0000313" key="8">
    <source>
        <dbReference type="Proteomes" id="UP000469950"/>
    </source>
</evidence>
<dbReference type="InterPro" id="IPR044068">
    <property type="entry name" value="CB"/>
</dbReference>
<dbReference type="InterPro" id="IPR010998">
    <property type="entry name" value="Integrase_recombinase_N"/>
</dbReference>
<comment type="caution">
    <text evidence="7">The sequence shown here is derived from an EMBL/GenBank/DDBJ whole genome shotgun (WGS) entry which is preliminary data.</text>
</comment>
<keyword evidence="2 4" id="KW-0238">DNA-binding</keyword>
<reference evidence="7 8" key="1">
    <citation type="submission" date="2019-10" db="EMBL/GenBank/DDBJ databases">
        <title>Draft genome sequence of Marinobacter hydrocarbonoclasticus NCT7M from the microbiome of the marine copepod.</title>
        <authorList>
            <person name="Nuttall R."/>
            <person name="Sharma G."/>
            <person name="Moisander P."/>
        </authorList>
    </citation>
    <scope>NUCLEOTIDE SEQUENCE [LARGE SCALE GENOMIC DNA]</scope>
    <source>
        <strain evidence="7 8">NCT7M</strain>
    </source>
</reference>
<gene>
    <name evidence="7" type="ORF">F6453_0453</name>
</gene>
<dbReference type="GO" id="GO:0003677">
    <property type="term" value="F:DNA binding"/>
    <property type="evidence" value="ECO:0007669"/>
    <property type="project" value="UniProtKB-UniRule"/>
</dbReference>
<dbReference type="PROSITE" id="PS51900">
    <property type="entry name" value="CB"/>
    <property type="match status" value="1"/>
</dbReference>
<keyword evidence="3" id="KW-0233">DNA recombination</keyword>
<dbReference type="EMBL" id="WBMP01000001">
    <property type="protein sequence ID" value="KAE8547561.1"/>
    <property type="molecule type" value="Genomic_DNA"/>
</dbReference>